<dbReference type="Proteomes" id="UP000281553">
    <property type="component" value="Unassembled WGS sequence"/>
</dbReference>
<evidence type="ECO:0000256" key="1">
    <source>
        <dbReference type="SAM" id="Phobius"/>
    </source>
</evidence>
<accession>A0A3P7LJU4</accession>
<keyword evidence="1" id="KW-1133">Transmembrane helix</keyword>
<dbReference type="AlphaFoldDB" id="A0A3P7LJU4"/>
<evidence type="ECO:0000313" key="2">
    <source>
        <dbReference type="EMBL" id="VDN17175.1"/>
    </source>
</evidence>
<organism evidence="2 3">
    <name type="scientific">Dibothriocephalus latus</name>
    <name type="common">Fish tapeworm</name>
    <name type="synonym">Diphyllobothrium latum</name>
    <dbReference type="NCBI Taxonomy" id="60516"/>
    <lineage>
        <taxon>Eukaryota</taxon>
        <taxon>Metazoa</taxon>
        <taxon>Spiralia</taxon>
        <taxon>Lophotrochozoa</taxon>
        <taxon>Platyhelminthes</taxon>
        <taxon>Cestoda</taxon>
        <taxon>Eucestoda</taxon>
        <taxon>Diphyllobothriidea</taxon>
        <taxon>Diphyllobothriidae</taxon>
        <taxon>Dibothriocephalus</taxon>
    </lineage>
</organism>
<gene>
    <name evidence="2" type="ORF">DILT_LOCUS12860</name>
</gene>
<keyword evidence="1" id="KW-0472">Membrane</keyword>
<protein>
    <submittedName>
        <fullName evidence="2">Uncharacterized protein</fullName>
    </submittedName>
</protein>
<dbReference type="EMBL" id="UYRU01067937">
    <property type="protein sequence ID" value="VDN17175.1"/>
    <property type="molecule type" value="Genomic_DNA"/>
</dbReference>
<proteinExistence type="predicted"/>
<keyword evidence="1" id="KW-0812">Transmembrane</keyword>
<reference evidence="2 3" key="1">
    <citation type="submission" date="2018-11" db="EMBL/GenBank/DDBJ databases">
        <authorList>
            <consortium name="Pathogen Informatics"/>
        </authorList>
    </citation>
    <scope>NUCLEOTIDE SEQUENCE [LARGE SCALE GENOMIC DNA]</scope>
</reference>
<name>A0A3P7LJU4_DIBLA</name>
<sequence>MADLGNELANSYSAADAKSQIRIKVALSTLPIEDVGPVSKVTAYIELASQPSSRSADQALSIYPPRPESTLFMSDVCFLNNFSFHFCFSIFIGTLLATSKFSIE</sequence>
<feature type="transmembrane region" description="Helical" evidence="1">
    <location>
        <begin position="82"/>
        <end position="103"/>
    </location>
</feature>
<keyword evidence="3" id="KW-1185">Reference proteome</keyword>
<evidence type="ECO:0000313" key="3">
    <source>
        <dbReference type="Proteomes" id="UP000281553"/>
    </source>
</evidence>